<name>A0ABD3SSV5_9STRA</name>
<comment type="caution">
    <text evidence="1">The sequence shown here is derived from an EMBL/GenBank/DDBJ whole genome shotgun (WGS) entry which is preliminary data.</text>
</comment>
<sequence>MKEPMKIKEDIDAENVMVITRDQLEEMDGHDNALLYLSIRGRVYAFTAGSKFYGRDASRSFGTGCHGGVDRTSMDCLSESLEGLTAAEDDAEEDEGGLDCDITSVADQAGTEAETGQI</sequence>
<accession>A0ABD3SSV5</accession>
<dbReference type="EMBL" id="JALLPB020000001">
    <property type="protein sequence ID" value="KAL3827694.1"/>
    <property type="molecule type" value="Genomic_DNA"/>
</dbReference>
<evidence type="ECO:0000313" key="1">
    <source>
        <dbReference type="EMBL" id="KAL3827694.1"/>
    </source>
</evidence>
<dbReference type="Gene3D" id="3.10.120.10">
    <property type="entry name" value="Cytochrome b5-like heme/steroid binding domain"/>
    <property type="match status" value="1"/>
</dbReference>
<dbReference type="AlphaFoldDB" id="A0ABD3SSV5"/>
<evidence type="ECO:0000313" key="2">
    <source>
        <dbReference type="Proteomes" id="UP001530377"/>
    </source>
</evidence>
<gene>
    <name evidence="1" type="ORF">ACHAXA_000567</name>
</gene>
<reference evidence="1 2" key="1">
    <citation type="submission" date="2024-10" db="EMBL/GenBank/DDBJ databases">
        <title>Updated reference genomes for cyclostephanoid diatoms.</title>
        <authorList>
            <person name="Roberts W.R."/>
            <person name="Alverson A.J."/>
        </authorList>
    </citation>
    <scope>NUCLEOTIDE SEQUENCE [LARGE SCALE GENOMIC DNA]</scope>
    <source>
        <strain evidence="1 2">AJA228-03</strain>
    </source>
</reference>
<dbReference type="InterPro" id="IPR036400">
    <property type="entry name" value="Cyt_B5-like_heme/steroid_sf"/>
</dbReference>
<dbReference type="Proteomes" id="UP001530377">
    <property type="component" value="Unassembled WGS sequence"/>
</dbReference>
<protein>
    <submittedName>
        <fullName evidence="1">Uncharacterized protein</fullName>
    </submittedName>
</protein>
<organism evidence="1 2">
    <name type="scientific">Cyclostephanos tholiformis</name>
    <dbReference type="NCBI Taxonomy" id="382380"/>
    <lineage>
        <taxon>Eukaryota</taxon>
        <taxon>Sar</taxon>
        <taxon>Stramenopiles</taxon>
        <taxon>Ochrophyta</taxon>
        <taxon>Bacillariophyta</taxon>
        <taxon>Coscinodiscophyceae</taxon>
        <taxon>Thalassiosirophycidae</taxon>
        <taxon>Stephanodiscales</taxon>
        <taxon>Stephanodiscaceae</taxon>
        <taxon>Cyclostephanos</taxon>
    </lineage>
</organism>
<dbReference type="SUPFAM" id="SSF55856">
    <property type="entry name" value="Cytochrome b5-like heme/steroid binding domain"/>
    <property type="match status" value="1"/>
</dbReference>
<proteinExistence type="predicted"/>
<keyword evidence="2" id="KW-1185">Reference proteome</keyword>